<protein>
    <submittedName>
        <fullName evidence="1">Uncharacterized protein</fullName>
    </submittedName>
</protein>
<proteinExistence type="predicted"/>
<dbReference type="Proteomes" id="UP000054107">
    <property type="component" value="Unassembled WGS sequence"/>
</dbReference>
<keyword evidence="2" id="KW-1185">Reference proteome</keyword>
<dbReference type="EMBL" id="LN732612">
    <property type="protein sequence ID" value="CEP15617.1"/>
    <property type="molecule type" value="Genomic_DNA"/>
</dbReference>
<accession>A0A0B7NJT6</accession>
<organism evidence="1 2">
    <name type="scientific">Parasitella parasitica</name>
    <dbReference type="NCBI Taxonomy" id="35722"/>
    <lineage>
        <taxon>Eukaryota</taxon>
        <taxon>Fungi</taxon>
        <taxon>Fungi incertae sedis</taxon>
        <taxon>Mucoromycota</taxon>
        <taxon>Mucoromycotina</taxon>
        <taxon>Mucoromycetes</taxon>
        <taxon>Mucorales</taxon>
        <taxon>Mucorineae</taxon>
        <taxon>Mucoraceae</taxon>
        <taxon>Parasitella</taxon>
    </lineage>
</organism>
<name>A0A0B7NJT6_9FUNG</name>
<gene>
    <name evidence="1" type="primary">PARPA_09855.1 scaffold 39137</name>
</gene>
<evidence type="ECO:0000313" key="1">
    <source>
        <dbReference type="EMBL" id="CEP15617.1"/>
    </source>
</evidence>
<sequence>MSSQQDGNADTDILPLKWKPGTDHMSKLLLNDPNVINLIARSLVGEIAPENSYTVAPTEWADNSRSDMLYTPRAGVTKTMPPLLIEIQYLVDQDFMLRLIRYASSTYDRYRVLPLILVIVTKGFSSTTFRREFTVSSNGFLLEASCLFWAKQCLLLSAESINGHLNQTTLDPMVALGYLVTNHPPCQMPPQHQANPTLMMLYSVAREILSKEESTKSEKANLIYRLEKAKRDFETILDSDDSQGSNKNKVKQSAEDGIMLIEKMQKDLEDGGDSIEEDNNTIANYTLEDAQFVESLTVPGKNKNWKDIFNRGKAKGHFKRFIDDYYSKGAPPFI</sequence>
<evidence type="ECO:0000313" key="2">
    <source>
        <dbReference type="Proteomes" id="UP000054107"/>
    </source>
</evidence>
<dbReference type="AlphaFoldDB" id="A0A0B7NJT6"/>
<reference evidence="1 2" key="1">
    <citation type="submission" date="2014-09" db="EMBL/GenBank/DDBJ databases">
        <authorList>
            <person name="Ellenberger Sabrina"/>
        </authorList>
    </citation>
    <scope>NUCLEOTIDE SEQUENCE [LARGE SCALE GENOMIC DNA]</scope>
    <source>
        <strain evidence="1 2">CBS 412.66</strain>
    </source>
</reference>
<dbReference type="OrthoDB" id="2273539at2759"/>